<keyword evidence="12" id="KW-1185">Reference proteome</keyword>
<evidence type="ECO:0000256" key="6">
    <source>
        <dbReference type="ARBA" id="ARBA00022801"/>
    </source>
</evidence>
<dbReference type="GO" id="GO:0004177">
    <property type="term" value="F:aminopeptidase activity"/>
    <property type="evidence" value="ECO:0007669"/>
    <property type="project" value="UniProtKB-KW"/>
</dbReference>
<evidence type="ECO:0000313" key="12">
    <source>
        <dbReference type="Proteomes" id="UP000094801"/>
    </source>
</evidence>
<reference evidence="12" key="1">
    <citation type="submission" date="2016-04" db="EMBL/GenBank/DDBJ databases">
        <title>Comparative genomics of biotechnologically important yeasts.</title>
        <authorList>
            <consortium name="DOE Joint Genome Institute"/>
            <person name="Riley R."/>
            <person name="Haridas S."/>
            <person name="Wolfe K.H."/>
            <person name="Lopes M.R."/>
            <person name="Hittinger C.T."/>
            <person name="Goker M."/>
            <person name="Salamov A."/>
            <person name="Wisecaver J."/>
            <person name="Long T.M."/>
            <person name="Aerts A.L."/>
            <person name="Barry K."/>
            <person name="Choi C."/>
            <person name="Clum A."/>
            <person name="Coughlan A.Y."/>
            <person name="Deshpande S."/>
            <person name="Douglass A.P."/>
            <person name="Hanson S.J."/>
            <person name="Klenk H.-P."/>
            <person name="Labutti K."/>
            <person name="Lapidus A."/>
            <person name="Lindquist E."/>
            <person name="Lipzen A."/>
            <person name="Meier-Kolthoff J.P."/>
            <person name="Ohm R.A."/>
            <person name="Otillar R.P."/>
            <person name="Pangilinan J."/>
            <person name="Peng Y."/>
            <person name="Rokas A."/>
            <person name="Rosa C.A."/>
            <person name="Scheuner C."/>
            <person name="Sibirny A.A."/>
            <person name="Slot J.C."/>
            <person name="Stielow J.B."/>
            <person name="Sun H."/>
            <person name="Kurtzman C.P."/>
            <person name="Blackwell M."/>
            <person name="Grigoriev I.V."/>
            <person name="Jeffries T.W."/>
        </authorList>
    </citation>
    <scope>NUCLEOTIDE SEQUENCE [LARGE SCALE GENOMIC DNA]</scope>
    <source>
        <strain evidence="12">NRRL YB-2248</strain>
    </source>
</reference>
<dbReference type="EC" id="3.4.-.-" evidence="9"/>
<keyword evidence="5" id="KW-0732">Signal</keyword>
<accession>A0A1E4SUX3</accession>
<keyword evidence="3 9" id="KW-0645">Protease</keyword>
<evidence type="ECO:0000256" key="8">
    <source>
        <dbReference type="ARBA" id="ARBA00043962"/>
    </source>
</evidence>
<evidence type="ECO:0000256" key="1">
    <source>
        <dbReference type="ARBA" id="ARBA00001947"/>
    </source>
</evidence>
<dbReference type="EMBL" id="KV453865">
    <property type="protein sequence ID" value="ODV83298.1"/>
    <property type="molecule type" value="Genomic_DNA"/>
</dbReference>
<evidence type="ECO:0000256" key="7">
    <source>
        <dbReference type="ARBA" id="ARBA00022833"/>
    </source>
</evidence>
<keyword evidence="6 9" id="KW-0378">Hydrolase</keyword>
<protein>
    <recommendedName>
        <fullName evidence="9">Peptide hydrolase</fullName>
        <ecNumber evidence="9">3.4.-.-</ecNumber>
    </recommendedName>
</protein>
<evidence type="ECO:0000313" key="11">
    <source>
        <dbReference type="EMBL" id="ODV83298.1"/>
    </source>
</evidence>
<dbReference type="PANTHER" id="PTHR12147:SF56">
    <property type="entry name" value="AMINOPEPTIDASE YDR415C-RELATED"/>
    <property type="match status" value="1"/>
</dbReference>
<proteinExistence type="inferred from homology"/>
<dbReference type="GO" id="GO:0006508">
    <property type="term" value="P:proteolysis"/>
    <property type="evidence" value="ECO:0007669"/>
    <property type="project" value="UniProtKB-KW"/>
</dbReference>
<dbReference type="Proteomes" id="UP000094801">
    <property type="component" value="Unassembled WGS sequence"/>
</dbReference>
<comment type="cofactor">
    <cofactor evidence="1">
        <name>Zn(2+)</name>
        <dbReference type="ChEBI" id="CHEBI:29105"/>
    </cofactor>
</comment>
<evidence type="ECO:0000256" key="2">
    <source>
        <dbReference type="ARBA" id="ARBA00022438"/>
    </source>
</evidence>
<comment type="similarity">
    <text evidence="8">Belongs to the peptidase M28 family. M28E subfamily.</text>
</comment>
<evidence type="ECO:0000259" key="10">
    <source>
        <dbReference type="Pfam" id="PF04389"/>
    </source>
</evidence>
<evidence type="ECO:0000256" key="5">
    <source>
        <dbReference type="ARBA" id="ARBA00022729"/>
    </source>
</evidence>
<organism evidence="11 12">
    <name type="scientific">[Candida] arabinofermentans NRRL YB-2248</name>
    <dbReference type="NCBI Taxonomy" id="983967"/>
    <lineage>
        <taxon>Eukaryota</taxon>
        <taxon>Fungi</taxon>
        <taxon>Dikarya</taxon>
        <taxon>Ascomycota</taxon>
        <taxon>Saccharomycotina</taxon>
        <taxon>Pichiomycetes</taxon>
        <taxon>Pichiales</taxon>
        <taxon>Pichiaceae</taxon>
        <taxon>Ogataea</taxon>
        <taxon>Ogataea/Candida clade</taxon>
    </lineage>
</organism>
<keyword evidence="7 9" id="KW-0862">Zinc</keyword>
<evidence type="ECO:0000256" key="9">
    <source>
        <dbReference type="RuleBase" id="RU361240"/>
    </source>
</evidence>
<dbReference type="AlphaFoldDB" id="A0A1E4SUX3"/>
<feature type="domain" description="Peptidase M28" evidence="10">
    <location>
        <begin position="181"/>
        <end position="385"/>
    </location>
</feature>
<dbReference type="InterPro" id="IPR045175">
    <property type="entry name" value="M28_fam"/>
</dbReference>
<name>A0A1E4SUX3_9ASCO</name>
<evidence type="ECO:0000256" key="4">
    <source>
        <dbReference type="ARBA" id="ARBA00022723"/>
    </source>
</evidence>
<dbReference type="STRING" id="983967.A0A1E4SUX3"/>
<dbReference type="PANTHER" id="PTHR12147">
    <property type="entry name" value="METALLOPEPTIDASE M28 FAMILY MEMBER"/>
    <property type="match status" value="1"/>
</dbReference>
<dbReference type="Gene3D" id="3.40.630.10">
    <property type="entry name" value="Zn peptidases"/>
    <property type="match status" value="1"/>
</dbReference>
<dbReference type="GO" id="GO:0008235">
    <property type="term" value="F:metalloexopeptidase activity"/>
    <property type="evidence" value="ECO:0007669"/>
    <property type="project" value="InterPro"/>
</dbReference>
<keyword evidence="2" id="KW-0031">Aminopeptidase</keyword>
<dbReference type="SUPFAM" id="SSF53187">
    <property type="entry name" value="Zn-dependent exopeptidases"/>
    <property type="match status" value="1"/>
</dbReference>
<dbReference type="GO" id="GO:0046872">
    <property type="term" value="F:metal ion binding"/>
    <property type="evidence" value="ECO:0007669"/>
    <property type="project" value="UniProtKB-KW"/>
</dbReference>
<dbReference type="OrthoDB" id="2214at2759"/>
<gene>
    <name evidence="11" type="ORF">CANARDRAFT_30075</name>
</gene>
<keyword evidence="4 9" id="KW-0479">Metal-binding</keyword>
<sequence length="397" mass="44835">MKIQSKSLAVLVLSITAIAFPLIPQFPLFSTDEPCMISLKENEIQRSTEAKKLELKRAGIKLLDVTKQYKNLLFPENDHLFLNEDSSTPIVLAKPVPLYNYPNKTGFHPKEVQSLISEIDTEKLYTNLKEFSGFHSRYYKSERFMESSVWLYDKLISMVTLADNYNLTIFDHGSFPQPSYIFTINGSSDDQNTIVIGCHADSINLLWPQVLAAPGADDDGSGVVTVLETLRIITDNHLTFENTIEFHFYAAEEGGMLGSLDIFSTYSSLSNKKIVAMLEQDMTGYSAKSLEKGYPEHFGIITDYTSFWLSEFVKDVIDDYCSIPYLETECGYACSDHYSAMINGFPSSFVTESKFGLDSPYIHTTQDTIEKLSFLHIAEHVKLCLGYVYELGNFTGF</sequence>
<dbReference type="InterPro" id="IPR007484">
    <property type="entry name" value="Peptidase_M28"/>
</dbReference>
<evidence type="ECO:0000256" key="3">
    <source>
        <dbReference type="ARBA" id="ARBA00022670"/>
    </source>
</evidence>
<dbReference type="Pfam" id="PF04389">
    <property type="entry name" value="Peptidase_M28"/>
    <property type="match status" value="1"/>
</dbReference>